<dbReference type="STRING" id="542762.A0A4S4DX01"/>
<evidence type="ECO:0000256" key="3">
    <source>
        <dbReference type="ARBA" id="ARBA00022679"/>
    </source>
</evidence>
<evidence type="ECO:0000256" key="1">
    <source>
        <dbReference type="ARBA" id="ARBA00004323"/>
    </source>
</evidence>
<keyword evidence="4" id="KW-0325">Glycoprotein</keyword>
<comment type="subcellular location">
    <subcellularLocation>
        <location evidence="1">Golgi apparatus membrane</location>
        <topology evidence="1">Single-pass type II membrane protein</topology>
    </subcellularLocation>
</comment>
<dbReference type="InterPro" id="IPR007657">
    <property type="entry name" value="Glycosyltransferase_61"/>
</dbReference>
<dbReference type="AlphaFoldDB" id="A0A4S4DX01"/>
<reference evidence="6 7" key="1">
    <citation type="journal article" date="2018" name="Proc. Natl. Acad. Sci. U.S.A.">
        <title>Draft genome sequence of Camellia sinensis var. sinensis provides insights into the evolution of the tea genome and tea quality.</title>
        <authorList>
            <person name="Wei C."/>
            <person name="Yang H."/>
            <person name="Wang S."/>
            <person name="Zhao J."/>
            <person name="Liu C."/>
            <person name="Gao L."/>
            <person name="Xia E."/>
            <person name="Lu Y."/>
            <person name="Tai Y."/>
            <person name="She G."/>
            <person name="Sun J."/>
            <person name="Cao H."/>
            <person name="Tong W."/>
            <person name="Gao Q."/>
            <person name="Li Y."/>
            <person name="Deng W."/>
            <person name="Jiang X."/>
            <person name="Wang W."/>
            <person name="Chen Q."/>
            <person name="Zhang S."/>
            <person name="Li H."/>
            <person name="Wu J."/>
            <person name="Wang P."/>
            <person name="Li P."/>
            <person name="Shi C."/>
            <person name="Zheng F."/>
            <person name="Jian J."/>
            <person name="Huang B."/>
            <person name="Shan D."/>
            <person name="Shi M."/>
            <person name="Fang C."/>
            <person name="Yue Y."/>
            <person name="Li F."/>
            <person name="Li D."/>
            <person name="Wei S."/>
            <person name="Han B."/>
            <person name="Jiang C."/>
            <person name="Yin Y."/>
            <person name="Xia T."/>
            <person name="Zhang Z."/>
            <person name="Bennetzen J.L."/>
            <person name="Zhao S."/>
            <person name="Wan X."/>
        </authorList>
    </citation>
    <scope>NUCLEOTIDE SEQUENCE [LARGE SCALE GENOMIC DNA]</scope>
    <source>
        <strain evidence="7">cv. Shuchazao</strain>
        <tissue evidence="6">Leaf</tissue>
    </source>
</reference>
<evidence type="ECO:0000313" key="6">
    <source>
        <dbReference type="EMBL" id="THG07909.1"/>
    </source>
</evidence>
<accession>A0A4S4DX01</accession>
<evidence type="ECO:0000256" key="4">
    <source>
        <dbReference type="ARBA" id="ARBA00023180"/>
    </source>
</evidence>
<dbReference type="PANTHER" id="PTHR20961">
    <property type="entry name" value="GLYCOSYLTRANSFERASE"/>
    <property type="match status" value="1"/>
</dbReference>
<evidence type="ECO:0000256" key="2">
    <source>
        <dbReference type="ARBA" id="ARBA00022676"/>
    </source>
</evidence>
<proteinExistence type="predicted"/>
<feature type="domain" description="Glycosyltransferase 61 catalytic" evidence="5">
    <location>
        <begin position="357"/>
        <end position="477"/>
    </location>
</feature>
<dbReference type="EMBL" id="SDRB02009705">
    <property type="protein sequence ID" value="THG07909.1"/>
    <property type="molecule type" value="Genomic_DNA"/>
</dbReference>
<evidence type="ECO:0000259" key="5">
    <source>
        <dbReference type="Pfam" id="PF04577"/>
    </source>
</evidence>
<organism evidence="6 7">
    <name type="scientific">Camellia sinensis var. sinensis</name>
    <name type="common">China tea</name>
    <dbReference type="NCBI Taxonomy" id="542762"/>
    <lineage>
        <taxon>Eukaryota</taxon>
        <taxon>Viridiplantae</taxon>
        <taxon>Streptophyta</taxon>
        <taxon>Embryophyta</taxon>
        <taxon>Tracheophyta</taxon>
        <taxon>Spermatophyta</taxon>
        <taxon>Magnoliopsida</taxon>
        <taxon>eudicotyledons</taxon>
        <taxon>Gunneridae</taxon>
        <taxon>Pentapetalae</taxon>
        <taxon>asterids</taxon>
        <taxon>Ericales</taxon>
        <taxon>Theaceae</taxon>
        <taxon>Camellia</taxon>
    </lineage>
</organism>
<dbReference type="InterPro" id="IPR049625">
    <property type="entry name" value="Glyco_transf_61_cat"/>
</dbReference>
<keyword evidence="3" id="KW-0808">Transferase</keyword>
<keyword evidence="2" id="KW-0328">Glycosyltransferase</keyword>
<sequence length="571" mass="65165">MGEIGETSKSESTRELSSQAVKAKSFHKDSFCKQVTHFGEGFGFFFHASLKQFGKWMGRTKRKAFLSALDKIKEVNLQLLRVGSVKMLMTEERRNPPVMTEEISNPPLMKEISNPLVMNHPVMMTEEISSPPPITEEISNPPVMTEEVRYPPLMTKAISSAHQMDIPTKQVKLVCNFSAPRSDVCEMTGDIRIQGNSSTVFVPLTDNTVTLSENSSWIIRPYARKGDRTAMDTVREFTVKTETSSKNIIPHCTHNHSVQAIVFSTSGYAGNHFHDFTDIVIPLYLTAREFNGEVQFVVTNKNPWWIIKYQTILKKLSKYEIIDIDKAVGVHCFPSMIVGLKQHKEFDIDPSRSPYSMKEFRKFLREAYSLKRETTIKLRDQKIVVPLPVHKTPATMGSGEVKRPRLLIISRKRTRSFTNEREIVKMAERLGFDVIMTEANSKVAPFAQLVNSCDVMMGVHGAGLTNIVFLPEKAVFIQIVPLGKMEWLANTDFGQPAKDMNLNYIEYKIGEKESSLREQYPRDHQVFRDPNAIIKQGWLAFRAVYLDKQNVKLDVRRFRGTLIEAKKLLHL</sequence>
<dbReference type="GO" id="GO:0000139">
    <property type="term" value="C:Golgi membrane"/>
    <property type="evidence" value="ECO:0007669"/>
    <property type="project" value="UniProtKB-SubCell"/>
</dbReference>
<comment type="caution">
    <text evidence="6">The sequence shown here is derived from an EMBL/GenBank/DDBJ whole genome shotgun (WGS) entry which is preliminary data.</text>
</comment>
<gene>
    <name evidence="6" type="ORF">TEA_021081</name>
</gene>
<dbReference type="Pfam" id="PF04577">
    <property type="entry name" value="Glyco_transf_61"/>
    <property type="match status" value="1"/>
</dbReference>
<name>A0A4S4DX01_CAMSN</name>
<dbReference type="PANTHER" id="PTHR20961:SF5">
    <property type="entry name" value="GLYCOSYLTRANSFERASE-RELATED"/>
    <property type="match status" value="1"/>
</dbReference>
<evidence type="ECO:0000313" key="7">
    <source>
        <dbReference type="Proteomes" id="UP000306102"/>
    </source>
</evidence>
<dbReference type="GO" id="GO:0016763">
    <property type="term" value="F:pentosyltransferase activity"/>
    <property type="evidence" value="ECO:0007669"/>
    <property type="project" value="UniProtKB-ARBA"/>
</dbReference>
<protein>
    <recommendedName>
        <fullName evidence="5">Glycosyltransferase 61 catalytic domain-containing protein</fullName>
    </recommendedName>
</protein>
<keyword evidence="7" id="KW-1185">Reference proteome</keyword>
<dbReference type="Proteomes" id="UP000306102">
    <property type="component" value="Unassembled WGS sequence"/>
</dbReference>